<dbReference type="Gramene" id="ERN18500">
    <property type="protein sequence ID" value="ERN18500"/>
    <property type="gene ID" value="AMTR_s00065p00019380"/>
</dbReference>
<dbReference type="eggNOG" id="ENOG502SYED">
    <property type="taxonomic scope" value="Eukaryota"/>
</dbReference>
<keyword evidence="3" id="KW-1185">Reference proteome</keyword>
<feature type="compositionally biased region" description="Basic and acidic residues" evidence="1">
    <location>
        <begin position="63"/>
        <end position="72"/>
    </location>
</feature>
<feature type="region of interest" description="Disordered" evidence="1">
    <location>
        <begin position="51"/>
        <end position="126"/>
    </location>
</feature>
<protein>
    <submittedName>
        <fullName evidence="2">Uncharacterized protein</fullName>
    </submittedName>
</protein>
<accession>U5D8E9</accession>
<sequence length="160" mass="18179">MSSLSSTHLNVLLIFIPDHLPPKLVILPYFLHLLNWNILGLRQKVVNECSHETHEGGEEEEETKLHVTEHGQENLSNDEGEEQVHRDIDALTSRPDLKGEDFRGDQPAQWSPGPRKGRDVDAYEEDHQIGIGFREGALACETEIHGNESSNDNLKMQRRV</sequence>
<gene>
    <name evidence="2" type="ORF">AMTR_s00065p00019380</name>
</gene>
<dbReference type="HOGENOM" id="CLU_1654510_0_0_1"/>
<dbReference type="Proteomes" id="UP000017836">
    <property type="component" value="Unassembled WGS sequence"/>
</dbReference>
<proteinExistence type="predicted"/>
<dbReference type="AlphaFoldDB" id="U5D8E9"/>
<evidence type="ECO:0000256" key="1">
    <source>
        <dbReference type="SAM" id="MobiDB-lite"/>
    </source>
</evidence>
<organism evidence="2 3">
    <name type="scientific">Amborella trichopoda</name>
    <dbReference type="NCBI Taxonomy" id="13333"/>
    <lineage>
        <taxon>Eukaryota</taxon>
        <taxon>Viridiplantae</taxon>
        <taxon>Streptophyta</taxon>
        <taxon>Embryophyta</taxon>
        <taxon>Tracheophyta</taxon>
        <taxon>Spermatophyta</taxon>
        <taxon>Magnoliopsida</taxon>
        <taxon>Amborellales</taxon>
        <taxon>Amborellaceae</taxon>
        <taxon>Amborella</taxon>
    </lineage>
</organism>
<feature type="compositionally biased region" description="Basic and acidic residues" evidence="1">
    <location>
        <begin position="116"/>
        <end position="126"/>
    </location>
</feature>
<evidence type="ECO:0000313" key="3">
    <source>
        <dbReference type="Proteomes" id="UP000017836"/>
    </source>
</evidence>
<reference evidence="3" key="1">
    <citation type="journal article" date="2013" name="Science">
        <title>The Amborella genome and the evolution of flowering plants.</title>
        <authorList>
            <consortium name="Amborella Genome Project"/>
        </authorList>
    </citation>
    <scope>NUCLEOTIDE SEQUENCE [LARGE SCALE GENOMIC DNA]</scope>
</reference>
<dbReference type="EMBL" id="KI392088">
    <property type="protein sequence ID" value="ERN18500.1"/>
    <property type="molecule type" value="Genomic_DNA"/>
</dbReference>
<name>U5D8E9_AMBTC</name>
<evidence type="ECO:0000313" key="2">
    <source>
        <dbReference type="EMBL" id="ERN18500.1"/>
    </source>
</evidence>
<feature type="compositionally biased region" description="Basic and acidic residues" evidence="1">
    <location>
        <begin position="82"/>
        <end position="104"/>
    </location>
</feature>